<evidence type="ECO:0000313" key="4">
    <source>
        <dbReference type="EMBL" id="MDH5825003.1"/>
    </source>
</evidence>
<evidence type="ECO:0000256" key="2">
    <source>
        <dbReference type="SAM" id="SignalP"/>
    </source>
</evidence>
<keyword evidence="5" id="KW-1185">Reference proteome</keyword>
<accession>A0ABT6JDU5</accession>
<feature type="signal peptide" evidence="2">
    <location>
        <begin position="1"/>
        <end position="27"/>
    </location>
</feature>
<feature type="region of interest" description="Disordered" evidence="1">
    <location>
        <begin position="369"/>
        <end position="402"/>
    </location>
</feature>
<reference evidence="4 5" key="1">
    <citation type="submission" date="2023-04" db="EMBL/GenBank/DDBJ databases">
        <title>Luteimonas endophyticus RD2P54.</title>
        <authorList>
            <person name="Sun J.-Q."/>
        </authorList>
    </citation>
    <scope>NUCLEOTIDE SEQUENCE [LARGE SCALE GENOMIC DNA]</scope>
    <source>
        <strain evidence="4 5">RD2P54</strain>
    </source>
</reference>
<dbReference type="EC" id="3.1.1.103" evidence="4"/>
<sequence length="402" mass="41993">MPISRTLIATATALLSLATAAIAPARAAVAPDFSALAAGLERACADGTFAGVVVVRVRGGDAFQHACGQADLVNGVPMTRATRFKIYSTSKLVTALAVMKLVEDGKLSLDASIRDYLPEAPSEWTPVTLRQLLNHTSGVADLSEALIGHFRSDHPTAMRELLTALAPEQRALVSAPGQAYRYNNYGFELLAEAAARAAGQPFAEVVEALVFRPAGMRTARIEAPNLVAGHAVPVREDGLAIGYNGEPDNLVQAYNWAFVQLGAGAVHASVEDFVALDAALKAGSIVAPATLERMTAEPSGADGQPAASGATYGLGIVTSDAGGVRMQGHTGGTNGYITDFQRFPDDDAMLIAMSNRGFTDTRWLRDATRQALKAARRQPATSQREEKAAGAPAAGNGGVAER</sequence>
<evidence type="ECO:0000256" key="1">
    <source>
        <dbReference type="SAM" id="MobiDB-lite"/>
    </source>
</evidence>
<evidence type="ECO:0000313" key="5">
    <source>
        <dbReference type="Proteomes" id="UP001156940"/>
    </source>
</evidence>
<evidence type="ECO:0000259" key="3">
    <source>
        <dbReference type="Pfam" id="PF00144"/>
    </source>
</evidence>
<comment type="caution">
    <text evidence="4">The sequence shown here is derived from an EMBL/GenBank/DDBJ whole genome shotgun (WGS) entry which is preliminary data.</text>
</comment>
<dbReference type="RefSeq" id="WP_280576394.1">
    <property type="nucleotide sequence ID" value="NZ_JARXRM010000046.1"/>
</dbReference>
<dbReference type="EMBL" id="JARXRM010000046">
    <property type="protein sequence ID" value="MDH5825003.1"/>
    <property type="molecule type" value="Genomic_DNA"/>
</dbReference>
<dbReference type="GO" id="GO:0016787">
    <property type="term" value="F:hydrolase activity"/>
    <property type="evidence" value="ECO:0007669"/>
    <property type="project" value="UniProtKB-KW"/>
</dbReference>
<dbReference type="PANTHER" id="PTHR43283">
    <property type="entry name" value="BETA-LACTAMASE-RELATED"/>
    <property type="match status" value="1"/>
</dbReference>
<protein>
    <submittedName>
        <fullName evidence="4">Serine hydrolase</fullName>
        <ecNumber evidence="4">3.1.1.103</ecNumber>
    </submittedName>
</protein>
<gene>
    <name evidence="4" type="ORF">QFW77_18710</name>
</gene>
<dbReference type="InterPro" id="IPR050789">
    <property type="entry name" value="Diverse_Enzym_Activities"/>
</dbReference>
<keyword evidence="4" id="KW-0378">Hydrolase</keyword>
<dbReference type="SUPFAM" id="SSF56601">
    <property type="entry name" value="beta-lactamase/transpeptidase-like"/>
    <property type="match status" value="1"/>
</dbReference>
<proteinExistence type="predicted"/>
<feature type="domain" description="Beta-lactamase-related" evidence="3">
    <location>
        <begin position="46"/>
        <end position="374"/>
    </location>
</feature>
<name>A0ABT6JDU5_9GAMM</name>
<feature type="chain" id="PRO_5045093651" evidence="2">
    <location>
        <begin position="28"/>
        <end position="402"/>
    </location>
</feature>
<keyword evidence="2" id="KW-0732">Signal</keyword>
<dbReference type="Gene3D" id="3.40.710.10">
    <property type="entry name" value="DD-peptidase/beta-lactamase superfamily"/>
    <property type="match status" value="1"/>
</dbReference>
<dbReference type="Proteomes" id="UP001156940">
    <property type="component" value="Unassembled WGS sequence"/>
</dbReference>
<dbReference type="InterPro" id="IPR012338">
    <property type="entry name" value="Beta-lactam/transpept-like"/>
</dbReference>
<dbReference type="Pfam" id="PF00144">
    <property type="entry name" value="Beta-lactamase"/>
    <property type="match status" value="1"/>
</dbReference>
<organism evidence="4 5">
    <name type="scientific">Luteimonas endophytica</name>
    <dbReference type="NCBI Taxonomy" id="3042023"/>
    <lineage>
        <taxon>Bacteria</taxon>
        <taxon>Pseudomonadati</taxon>
        <taxon>Pseudomonadota</taxon>
        <taxon>Gammaproteobacteria</taxon>
        <taxon>Lysobacterales</taxon>
        <taxon>Lysobacteraceae</taxon>
        <taxon>Luteimonas</taxon>
    </lineage>
</organism>
<dbReference type="InterPro" id="IPR001466">
    <property type="entry name" value="Beta-lactam-related"/>
</dbReference>